<name>A0A1G5L1H7_9BACL</name>
<protein>
    <submittedName>
        <fullName evidence="2">Uncharacterized protein</fullName>
    </submittedName>
</protein>
<organism evidence="2 3">
    <name type="scientific">Paenibacillus polysaccharolyticus</name>
    <dbReference type="NCBI Taxonomy" id="582692"/>
    <lineage>
        <taxon>Bacteria</taxon>
        <taxon>Bacillati</taxon>
        <taxon>Bacillota</taxon>
        <taxon>Bacilli</taxon>
        <taxon>Bacillales</taxon>
        <taxon>Paenibacillaceae</taxon>
        <taxon>Paenibacillus</taxon>
    </lineage>
</organism>
<accession>A0A1G5L1H7</accession>
<dbReference type="EMBL" id="FMVM01000019">
    <property type="protein sequence ID" value="SCZ06793.1"/>
    <property type="molecule type" value="Genomic_DNA"/>
</dbReference>
<keyword evidence="1" id="KW-0812">Transmembrane</keyword>
<sequence length="61" mass="6934">MIFVYIFLSFIAISILSWLFNIIGINIFEGPDSSALYVYASIIIGILFEISSKLNKSEKRN</sequence>
<feature type="transmembrane region" description="Helical" evidence="1">
    <location>
        <begin position="7"/>
        <end position="28"/>
    </location>
</feature>
<dbReference type="Proteomes" id="UP000198538">
    <property type="component" value="Unassembled WGS sequence"/>
</dbReference>
<keyword evidence="1" id="KW-1133">Transmembrane helix</keyword>
<feature type="transmembrane region" description="Helical" evidence="1">
    <location>
        <begin position="34"/>
        <end position="51"/>
    </location>
</feature>
<evidence type="ECO:0000313" key="3">
    <source>
        <dbReference type="Proteomes" id="UP000198538"/>
    </source>
</evidence>
<keyword evidence="1" id="KW-0472">Membrane</keyword>
<gene>
    <name evidence="2" type="ORF">SAMN05720606_1195</name>
</gene>
<reference evidence="3" key="1">
    <citation type="submission" date="2016-10" db="EMBL/GenBank/DDBJ databases">
        <authorList>
            <person name="Varghese N."/>
            <person name="Submissions S."/>
        </authorList>
    </citation>
    <scope>NUCLEOTIDE SEQUENCE [LARGE SCALE GENOMIC DNA]</scope>
    <source>
        <strain evidence="3">BL9</strain>
    </source>
</reference>
<evidence type="ECO:0000313" key="2">
    <source>
        <dbReference type="EMBL" id="SCZ06793.1"/>
    </source>
</evidence>
<evidence type="ECO:0000256" key="1">
    <source>
        <dbReference type="SAM" id="Phobius"/>
    </source>
</evidence>
<proteinExistence type="predicted"/>
<dbReference type="AlphaFoldDB" id="A0A1G5L1H7"/>
<keyword evidence="3" id="KW-1185">Reference proteome</keyword>